<name>A0ABP9A9L8_9PSEU</name>
<gene>
    <name evidence="3" type="ORF">GCM10023200_06670</name>
</gene>
<sequence length="113" mass="10859">MFKKVSMVTVGIGAGLLVAAPFASAGEAHDPGHGGHGNHGEHHGRGGSDCNVNGGSAEANGGVSGDSVLGNAVAQLPVGGNNVGNIVCNDILNDNVSGNHVAISVLGSAVTPS</sequence>
<evidence type="ECO:0000313" key="4">
    <source>
        <dbReference type="Proteomes" id="UP001500928"/>
    </source>
</evidence>
<accession>A0ABP9A9L8</accession>
<organism evidence="3 4">
    <name type="scientific">Actinomycetospora chlora</name>
    <dbReference type="NCBI Taxonomy" id="663608"/>
    <lineage>
        <taxon>Bacteria</taxon>
        <taxon>Bacillati</taxon>
        <taxon>Actinomycetota</taxon>
        <taxon>Actinomycetes</taxon>
        <taxon>Pseudonocardiales</taxon>
        <taxon>Pseudonocardiaceae</taxon>
        <taxon>Actinomycetospora</taxon>
    </lineage>
</organism>
<dbReference type="Proteomes" id="UP001500928">
    <property type="component" value="Unassembled WGS sequence"/>
</dbReference>
<dbReference type="EMBL" id="BAABHO010000004">
    <property type="protein sequence ID" value="GAA4776652.1"/>
    <property type="molecule type" value="Genomic_DNA"/>
</dbReference>
<evidence type="ECO:0000256" key="1">
    <source>
        <dbReference type="SAM" id="MobiDB-lite"/>
    </source>
</evidence>
<keyword evidence="2" id="KW-0732">Signal</keyword>
<evidence type="ECO:0000256" key="2">
    <source>
        <dbReference type="SAM" id="SignalP"/>
    </source>
</evidence>
<keyword evidence="4" id="KW-1185">Reference proteome</keyword>
<feature type="chain" id="PRO_5046453978" description="DUF320 domain-containing protein" evidence="2">
    <location>
        <begin position="26"/>
        <end position="113"/>
    </location>
</feature>
<comment type="caution">
    <text evidence="3">The sequence shown here is derived from an EMBL/GenBank/DDBJ whole genome shotgun (WGS) entry which is preliminary data.</text>
</comment>
<protein>
    <recommendedName>
        <fullName evidence="5">DUF320 domain-containing protein</fullName>
    </recommendedName>
</protein>
<evidence type="ECO:0000313" key="3">
    <source>
        <dbReference type="EMBL" id="GAA4776652.1"/>
    </source>
</evidence>
<feature type="compositionally biased region" description="Basic and acidic residues" evidence="1">
    <location>
        <begin position="28"/>
        <end position="46"/>
    </location>
</feature>
<proteinExistence type="predicted"/>
<evidence type="ECO:0008006" key="5">
    <source>
        <dbReference type="Google" id="ProtNLM"/>
    </source>
</evidence>
<reference evidence="4" key="1">
    <citation type="journal article" date="2019" name="Int. J. Syst. Evol. Microbiol.">
        <title>The Global Catalogue of Microorganisms (GCM) 10K type strain sequencing project: providing services to taxonomists for standard genome sequencing and annotation.</title>
        <authorList>
            <consortium name="The Broad Institute Genomics Platform"/>
            <consortium name="The Broad Institute Genome Sequencing Center for Infectious Disease"/>
            <person name="Wu L."/>
            <person name="Ma J."/>
        </authorList>
    </citation>
    <scope>NUCLEOTIDE SEQUENCE [LARGE SCALE GENOMIC DNA]</scope>
    <source>
        <strain evidence="4">JCM 17979</strain>
    </source>
</reference>
<feature type="region of interest" description="Disordered" evidence="1">
    <location>
        <begin position="28"/>
        <end position="58"/>
    </location>
</feature>
<feature type="signal peptide" evidence="2">
    <location>
        <begin position="1"/>
        <end position="25"/>
    </location>
</feature>